<feature type="transmembrane region" description="Helical" evidence="16">
    <location>
        <begin position="79"/>
        <end position="97"/>
    </location>
</feature>
<comment type="catalytic activity">
    <reaction evidence="15 16">
        <text>a ubiquinone + NADH + 5 H(+)(in) = a ubiquinol + NAD(+) + 4 H(+)(out)</text>
        <dbReference type="Rhea" id="RHEA:29091"/>
        <dbReference type="Rhea" id="RHEA-COMP:9565"/>
        <dbReference type="Rhea" id="RHEA-COMP:9566"/>
        <dbReference type="ChEBI" id="CHEBI:15378"/>
        <dbReference type="ChEBI" id="CHEBI:16389"/>
        <dbReference type="ChEBI" id="CHEBI:17976"/>
        <dbReference type="ChEBI" id="CHEBI:57540"/>
        <dbReference type="ChEBI" id="CHEBI:57945"/>
        <dbReference type="EC" id="7.1.1.2"/>
    </reaction>
</comment>
<keyword evidence="10 16" id="KW-1133">Transmembrane helix</keyword>
<evidence type="ECO:0000313" key="19">
    <source>
        <dbReference type="EMBL" id="AIT76128.1"/>
    </source>
</evidence>
<evidence type="ECO:0000259" key="17">
    <source>
        <dbReference type="Pfam" id="PF00361"/>
    </source>
</evidence>
<dbReference type="GeneID" id="19909511"/>
<keyword evidence="12 16" id="KW-0830">Ubiquinone</keyword>
<keyword evidence="6 16" id="KW-0679">Respiratory chain</keyword>
<dbReference type="PANTHER" id="PTHR43507">
    <property type="entry name" value="NADH-UBIQUINONE OXIDOREDUCTASE CHAIN 4"/>
    <property type="match status" value="1"/>
</dbReference>
<evidence type="ECO:0000256" key="5">
    <source>
        <dbReference type="ARBA" id="ARBA00022448"/>
    </source>
</evidence>
<feature type="transmembrane region" description="Helical" evidence="16">
    <location>
        <begin position="237"/>
        <end position="259"/>
    </location>
</feature>
<evidence type="ECO:0000256" key="4">
    <source>
        <dbReference type="ARBA" id="ARBA00021006"/>
    </source>
</evidence>
<dbReference type="AlphaFoldDB" id="A0A097J9J6"/>
<comment type="function">
    <text evidence="16">Core subunit of the mitochondrial membrane respiratory chain NADH dehydrogenase (Complex I) which catalyzes electron transfer from NADH through the respiratory chain, using ubiquinone as an electron acceptor. Essential for the catalytic activity and assembly of complex I.</text>
</comment>
<reference evidence="18" key="1">
    <citation type="journal article" date="2014" name="Mitochondrial DNA">
        <title>Complete mitochondrial genome of the giant African snail, Achatina fulica (Mollusca: Achatinidae): a novel location of putative control regions (CR) in the mitogenome within Pulmonate species.</title>
        <authorList>
            <person name="He Z.P."/>
            <person name="Dai X.B."/>
            <person name="Zhang S."/>
            <person name="Zhi T.T."/>
            <person name="Lun Z.R."/>
            <person name="Wu Z.D."/>
            <person name="Yang T.B."/>
        </authorList>
    </citation>
    <scope>NUCLEOTIDE SEQUENCE</scope>
</reference>
<keyword evidence="8" id="KW-1278">Translocase</keyword>
<accession>A0A097J9J6</accession>
<dbReference type="EC" id="7.1.1.2" evidence="3 16"/>
<feature type="transmembrane region" description="Helical" evidence="16">
    <location>
        <begin position="266"/>
        <end position="285"/>
    </location>
</feature>
<comment type="similarity">
    <text evidence="2 16">Belongs to the complex I subunit 4 family.</text>
</comment>
<keyword evidence="5 16" id="KW-0813">Transport</keyword>
<reference evidence="18" key="2">
    <citation type="submission" date="2014-04" db="EMBL/GenBank/DDBJ databases">
        <authorList>
            <person name="Harrison E."/>
        </authorList>
    </citation>
    <scope>NUCLEOTIDE SEQUENCE</scope>
</reference>
<evidence type="ECO:0000256" key="10">
    <source>
        <dbReference type="ARBA" id="ARBA00022989"/>
    </source>
</evidence>
<keyword evidence="13 16" id="KW-0496">Mitochondrion</keyword>
<feature type="transmembrane region" description="Helical" evidence="16">
    <location>
        <begin position="7"/>
        <end position="33"/>
    </location>
</feature>
<organism evidence="19">
    <name type="scientific">Lissachatina fulica</name>
    <name type="common">Giant African land snail</name>
    <name type="synonym">Achatina fulica</name>
    <dbReference type="NCBI Taxonomy" id="2315439"/>
    <lineage>
        <taxon>Eukaryota</taxon>
        <taxon>Metazoa</taxon>
        <taxon>Spiralia</taxon>
        <taxon>Lophotrochozoa</taxon>
        <taxon>Mollusca</taxon>
        <taxon>Gastropoda</taxon>
        <taxon>Heterobranchia</taxon>
        <taxon>Euthyneura</taxon>
        <taxon>Panpulmonata</taxon>
        <taxon>Eupulmonata</taxon>
        <taxon>Stylommatophora</taxon>
        <taxon>Helicina</taxon>
        <taxon>Achatinoidea</taxon>
        <taxon>Achatinidae</taxon>
        <taxon>Lissachatina</taxon>
    </lineage>
</organism>
<feature type="transmembrane region" description="Helical" evidence="16">
    <location>
        <begin position="362"/>
        <end position="389"/>
    </location>
</feature>
<evidence type="ECO:0000256" key="14">
    <source>
        <dbReference type="ARBA" id="ARBA00023136"/>
    </source>
</evidence>
<keyword evidence="14 16" id="KW-0472">Membrane</keyword>
<keyword evidence="9 16" id="KW-0249">Electron transport</keyword>
<protein>
    <recommendedName>
        <fullName evidence="4 16">NADH-ubiquinone oxidoreductase chain 4</fullName>
        <ecNumber evidence="3 16">7.1.1.2</ecNumber>
    </recommendedName>
</protein>
<dbReference type="Pfam" id="PF00361">
    <property type="entry name" value="Proton_antipo_M"/>
    <property type="match status" value="1"/>
</dbReference>
<gene>
    <name evidence="19" type="primary">ND4</name>
</gene>
<feature type="transmembrane region" description="Helical" evidence="16">
    <location>
        <begin position="168"/>
        <end position="186"/>
    </location>
</feature>
<dbReference type="InterPro" id="IPR001750">
    <property type="entry name" value="ND/Mrp_TM"/>
</dbReference>
<dbReference type="GO" id="GO:0031966">
    <property type="term" value="C:mitochondrial membrane"/>
    <property type="evidence" value="ECO:0007669"/>
    <property type="project" value="UniProtKB-SubCell"/>
</dbReference>
<dbReference type="GO" id="GO:0048039">
    <property type="term" value="F:ubiquinone binding"/>
    <property type="evidence" value="ECO:0007669"/>
    <property type="project" value="TreeGrafter"/>
</dbReference>
<dbReference type="EMBL" id="KM114610">
    <property type="protein sequence ID" value="AIT76128.1"/>
    <property type="molecule type" value="Genomic_DNA"/>
</dbReference>
<evidence type="ECO:0000256" key="3">
    <source>
        <dbReference type="ARBA" id="ARBA00012944"/>
    </source>
</evidence>
<evidence type="ECO:0000256" key="15">
    <source>
        <dbReference type="ARBA" id="ARBA00049551"/>
    </source>
</evidence>
<evidence type="ECO:0000256" key="1">
    <source>
        <dbReference type="ARBA" id="ARBA00004225"/>
    </source>
</evidence>
<sequence>MSLITLMLISFIFSGYWAVMVVVLSVSVMMSVINLFSSFPKLMVTEAVMSSPLGLLLTFLSLSLCLLSVISTPNVKEPLYIFMISLLGLVLLGVFNLSGLISFYILFEFSLIPTLALIIIWGYQPERLISGAYMMLYTVGASFPLFLTILFVSGNTGSSNYMIICNSYLFHGGALVLMSLCLAFLVKLPMYTVHVWLPKAHVEAPLAGSMMLAGVLLKLGGYGLWVGLPLLKLSFSGGVLSVVVSLALWGGLISCVVCLRQVDVKSFVAYSSVAHMSLVIVGLMMNTQWGIASSTITMFAHGFTSSCMFCLAYFSYTKVFSRSLSLMGGFLALYPMLSLSWFLLCMINMAAPPFMNMIGELFIVPCLWYIGSLIFLVVMGVMVFFSGCYNMFLYTSIAHGSPNKLDNPSLGLLGSEFTSITFHLLPMVLIFNMKYMMMYSSVLLFDQKL</sequence>
<dbReference type="SMR" id="A0A097J9J6"/>
<feature type="transmembrane region" description="Helical" evidence="16">
    <location>
        <begin position="326"/>
        <end position="350"/>
    </location>
</feature>
<evidence type="ECO:0000256" key="11">
    <source>
        <dbReference type="ARBA" id="ARBA00023027"/>
    </source>
</evidence>
<evidence type="ECO:0000256" key="9">
    <source>
        <dbReference type="ARBA" id="ARBA00022982"/>
    </source>
</evidence>
<dbReference type="RefSeq" id="YP_009049167.1">
    <property type="nucleotide sequence ID" value="NC_024601.1"/>
</dbReference>
<evidence type="ECO:0000256" key="7">
    <source>
        <dbReference type="ARBA" id="ARBA00022692"/>
    </source>
</evidence>
<name>A0A097J9J6_LISFU</name>
<dbReference type="PRINTS" id="PR01437">
    <property type="entry name" value="NUOXDRDTASE4"/>
</dbReference>
<evidence type="ECO:0000256" key="2">
    <source>
        <dbReference type="ARBA" id="ARBA00009025"/>
    </source>
</evidence>
<feature type="transmembrane region" description="Helical" evidence="16">
    <location>
        <begin position="410"/>
        <end position="431"/>
    </location>
</feature>
<dbReference type="InterPro" id="IPR003918">
    <property type="entry name" value="NADH_UbQ_OxRdtase"/>
</dbReference>
<feature type="transmembrane region" description="Helical" evidence="16">
    <location>
        <begin position="53"/>
        <end position="72"/>
    </location>
</feature>
<evidence type="ECO:0000256" key="13">
    <source>
        <dbReference type="ARBA" id="ARBA00023128"/>
    </source>
</evidence>
<reference evidence="19" key="3">
    <citation type="submission" date="2014-07" db="EMBL/GenBank/DDBJ databases">
        <authorList>
            <person name="Zhang J.E."/>
            <person name="Yang H."/>
            <person name="Guo J."/>
            <person name="Deng Z."/>
            <person name="Luo H."/>
            <person name="Luo M."/>
            <person name="Zhao B."/>
        </authorList>
    </citation>
    <scope>NUCLEOTIDE SEQUENCE</scope>
</reference>
<feature type="transmembrane region" description="Helical" evidence="16">
    <location>
        <begin position="206"/>
        <end position="225"/>
    </location>
</feature>
<dbReference type="GO" id="GO:0008137">
    <property type="term" value="F:NADH dehydrogenase (ubiquinone) activity"/>
    <property type="evidence" value="ECO:0007669"/>
    <property type="project" value="UniProtKB-UniRule"/>
</dbReference>
<evidence type="ECO:0000256" key="6">
    <source>
        <dbReference type="ARBA" id="ARBA00022660"/>
    </source>
</evidence>
<proteinExistence type="inferred from homology"/>
<evidence type="ECO:0000256" key="16">
    <source>
        <dbReference type="RuleBase" id="RU003297"/>
    </source>
</evidence>
<feature type="domain" description="NADH:quinone oxidoreductase/Mrp antiporter transmembrane" evidence="17">
    <location>
        <begin position="100"/>
        <end position="384"/>
    </location>
</feature>
<dbReference type="EMBL" id="KJ744205">
    <property type="protein sequence ID" value="AIE43761.1"/>
    <property type="molecule type" value="Genomic_DNA"/>
</dbReference>
<keyword evidence="11 16" id="KW-0520">NAD</keyword>
<evidence type="ECO:0000313" key="18">
    <source>
        <dbReference type="EMBL" id="AIE43761.1"/>
    </source>
</evidence>
<evidence type="ECO:0000256" key="8">
    <source>
        <dbReference type="ARBA" id="ARBA00022967"/>
    </source>
</evidence>
<dbReference type="GO" id="GO:0042773">
    <property type="term" value="P:ATP synthesis coupled electron transport"/>
    <property type="evidence" value="ECO:0007669"/>
    <property type="project" value="InterPro"/>
</dbReference>
<dbReference type="PANTHER" id="PTHR43507:SF20">
    <property type="entry name" value="NADH-UBIQUINONE OXIDOREDUCTASE CHAIN 4"/>
    <property type="match status" value="1"/>
</dbReference>
<feature type="transmembrane region" description="Helical" evidence="16">
    <location>
        <begin position="103"/>
        <end position="123"/>
    </location>
</feature>
<dbReference type="GO" id="GO:0015990">
    <property type="term" value="P:electron transport coupled proton transport"/>
    <property type="evidence" value="ECO:0007669"/>
    <property type="project" value="TreeGrafter"/>
</dbReference>
<feature type="transmembrane region" description="Helical" evidence="16">
    <location>
        <begin position="135"/>
        <end position="156"/>
    </location>
</feature>
<dbReference type="CTD" id="4538"/>
<geneLocation type="mitochondrion" evidence="19"/>
<feature type="transmembrane region" description="Helical" evidence="16">
    <location>
        <begin position="291"/>
        <end position="314"/>
    </location>
</feature>
<dbReference type="GO" id="GO:0003954">
    <property type="term" value="F:NADH dehydrogenase activity"/>
    <property type="evidence" value="ECO:0007669"/>
    <property type="project" value="TreeGrafter"/>
</dbReference>
<keyword evidence="7 16" id="KW-0812">Transmembrane</keyword>
<comment type="subcellular location">
    <subcellularLocation>
        <location evidence="1 16">Mitochondrion membrane</location>
        <topology evidence="1 16">Multi-pass membrane protein</topology>
    </subcellularLocation>
</comment>
<evidence type="ECO:0000256" key="12">
    <source>
        <dbReference type="ARBA" id="ARBA00023075"/>
    </source>
</evidence>